<dbReference type="Proteomes" id="UP000176329">
    <property type="component" value="Unassembled WGS sequence"/>
</dbReference>
<protein>
    <recommendedName>
        <fullName evidence="2">Peptidase C39-like domain-containing protein</fullName>
    </recommendedName>
</protein>
<dbReference type="Gene3D" id="3.90.70.10">
    <property type="entry name" value="Cysteine proteinases"/>
    <property type="match status" value="1"/>
</dbReference>
<sequence>MPFLNRLNSVKKAFFVGAIVLLMPILFLVVYYQIIKSKPFTAASGKENQVVRAAINYPAMYNFRQSINDCGPYAAAAVIRVMKNVPIDSQELVKKLSIRLPSGGTMPHSLNKVLSKYGILTHEENFAAPEITDQMRLDQLTRYITNGHPVILLGRKNGVQHYITILGYEKNGEKISFDVYDSWHTKHQGGFTTDDNGDAPGNRTLSEDELLDFWRGGGVFGLYRYYALIVLGKN</sequence>
<evidence type="ECO:0000313" key="3">
    <source>
        <dbReference type="EMBL" id="OGH62239.1"/>
    </source>
</evidence>
<keyword evidence="1" id="KW-0812">Transmembrane</keyword>
<reference evidence="3 4" key="1">
    <citation type="journal article" date="2016" name="Nat. Commun.">
        <title>Thousands of microbial genomes shed light on interconnected biogeochemical processes in an aquifer system.</title>
        <authorList>
            <person name="Anantharaman K."/>
            <person name="Brown C.T."/>
            <person name="Hug L.A."/>
            <person name="Sharon I."/>
            <person name="Castelle C.J."/>
            <person name="Probst A.J."/>
            <person name="Thomas B.C."/>
            <person name="Singh A."/>
            <person name="Wilkins M.J."/>
            <person name="Karaoz U."/>
            <person name="Brodie E.L."/>
            <person name="Williams K.H."/>
            <person name="Hubbard S.S."/>
            <person name="Banfield J.F."/>
        </authorList>
    </citation>
    <scope>NUCLEOTIDE SEQUENCE [LARGE SCALE GENOMIC DNA]</scope>
</reference>
<feature type="transmembrane region" description="Helical" evidence="1">
    <location>
        <begin position="12"/>
        <end position="34"/>
    </location>
</feature>
<evidence type="ECO:0000259" key="2">
    <source>
        <dbReference type="Pfam" id="PF13529"/>
    </source>
</evidence>
<keyword evidence="1" id="KW-1133">Transmembrane helix</keyword>
<dbReference type="Pfam" id="PF13529">
    <property type="entry name" value="Peptidase_C39_2"/>
    <property type="match status" value="1"/>
</dbReference>
<dbReference type="InterPro" id="IPR039564">
    <property type="entry name" value="Peptidase_C39-like"/>
</dbReference>
<dbReference type="AlphaFoldDB" id="A0A1F6LS83"/>
<organism evidence="3 4">
    <name type="scientific">Candidatus Magasanikbacteria bacterium RIFCSPHIGHO2_01_FULL_50_8</name>
    <dbReference type="NCBI Taxonomy" id="1798674"/>
    <lineage>
        <taxon>Bacteria</taxon>
        <taxon>Candidatus Magasanikiibacteriota</taxon>
    </lineage>
</organism>
<comment type="caution">
    <text evidence="3">The sequence shown here is derived from an EMBL/GenBank/DDBJ whole genome shotgun (WGS) entry which is preliminary data.</text>
</comment>
<keyword evidence="1" id="KW-0472">Membrane</keyword>
<accession>A0A1F6LS83</accession>
<name>A0A1F6LS83_9BACT</name>
<evidence type="ECO:0000256" key="1">
    <source>
        <dbReference type="SAM" id="Phobius"/>
    </source>
</evidence>
<feature type="domain" description="Peptidase C39-like" evidence="2">
    <location>
        <begin position="60"/>
        <end position="182"/>
    </location>
</feature>
<proteinExistence type="predicted"/>
<evidence type="ECO:0000313" key="4">
    <source>
        <dbReference type="Proteomes" id="UP000176329"/>
    </source>
</evidence>
<dbReference type="EMBL" id="MFPV01000016">
    <property type="protein sequence ID" value="OGH62239.1"/>
    <property type="molecule type" value="Genomic_DNA"/>
</dbReference>
<gene>
    <name evidence="3" type="ORF">A2848_02090</name>
</gene>